<evidence type="ECO:0000313" key="12">
    <source>
        <dbReference type="Proteomes" id="UP000504623"/>
    </source>
</evidence>
<evidence type="ECO:0000259" key="11">
    <source>
        <dbReference type="PROSITE" id="PS50195"/>
    </source>
</evidence>
<dbReference type="GO" id="GO:0036089">
    <property type="term" value="P:cleavage furrow formation"/>
    <property type="evidence" value="ECO:0007669"/>
    <property type="project" value="TreeGrafter"/>
</dbReference>
<sequence>MAVGFRNHFSLGSLMEPSLIFVTIFVTIFMTIFVTDGLSVRVGQGTTDSVPPLPWNVERAAALRAAGRLRDPCRQPRPPGRLAPGEAEGPRRVLRGDSGPAGPDGVGGSGVVRSQGDPRLALGVTDKRGDPEAYEGVRPTGTSRAASGAKFAPECGAGQAGKVGVVSGRPLPLRAAFRGREPEGRIRATVAERGPLGAGAGGDPADARATRDLACLKLQQNPPRLARVMYDFAAEPGNNELTVNEGEIITITNPDIGGGWLEGRNSKGERGLVPTDYVEILPNDGKDPFSCGNSVADQAFLDSLSASTAQADSSVANNNNQVSGSNDPWSAWNASKSGNWEGTDGWSAKPEGAAAQRNASNNWDAAFGHPQAYQGPATGDDDEWDEDWDDPKSASPYFKDSESAEAGGAHRGRGGASSMKLPLNKFPGFAKPGLEQYLLAKQLAKPKEKISIIVGDYGPMWVYPTSTFDCVVADPRKGSKMYGLKSYIEYQLTPTNTNRSVNHRYKHFDWLYERLLVKFGTAIPIPSLPDKQVTGRFEEEFIKMRMERLQAWVTRMCRHPVIAESEVFQQFLNFRDEKEWKTGKRKAEKDELVGVMVFSTMEPEAPDLDLLEIEQKCDAVSKFTRAMDDGVKELLTVGHEHWKRCTGPLPKEYQKIGKALQSLAAVFSSSGYQGETDLNNAITEAGKTYEEIANLVAEQPKKDLHYLMECNHEYKGFLGCFPDIIGAHKGAIEKVKDSDKLVATSKITPQDKQNMVKRVGIMSYALQAEMNHFHSNRIYDYNSVIRMYLEQQVHFYEMIAEKLRQALGRFPEM</sequence>
<dbReference type="Pfam" id="PF10456">
    <property type="entry name" value="BAR_3_WASP_bdg"/>
    <property type="match status" value="1"/>
</dbReference>
<comment type="similarity">
    <text evidence="2">Belongs to the sorting nexin family.</text>
</comment>
<dbReference type="CTD" id="51429"/>
<dbReference type="GeneID" id="102840860"/>
<name>A0A9B0TX16_CHRAS</name>
<dbReference type="AlphaFoldDB" id="A0A9B0TX16"/>
<dbReference type="InterPro" id="IPR037425">
    <property type="entry name" value="SNX9_BAR"/>
</dbReference>
<dbReference type="GO" id="GO:0035091">
    <property type="term" value="F:phosphatidylinositol binding"/>
    <property type="evidence" value="ECO:0007669"/>
    <property type="project" value="InterPro"/>
</dbReference>
<dbReference type="Pfam" id="PF07653">
    <property type="entry name" value="SH3_2"/>
    <property type="match status" value="1"/>
</dbReference>
<keyword evidence="9" id="KW-0812">Transmembrane</keyword>
<dbReference type="InterPro" id="IPR027267">
    <property type="entry name" value="AH/BAR_dom_sf"/>
</dbReference>
<dbReference type="GO" id="GO:0097320">
    <property type="term" value="P:plasma membrane tubulation"/>
    <property type="evidence" value="ECO:0007669"/>
    <property type="project" value="TreeGrafter"/>
</dbReference>
<keyword evidence="4" id="KW-0813">Transport</keyword>
<evidence type="ECO:0000256" key="7">
    <source>
        <dbReference type="PROSITE-ProRule" id="PRU00192"/>
    </source>
</evidence>
<evidence type="ECO:0000256" key="2">
    <source>
        <dbReference type="ARBA" id="ARBA00010883"/>
    </source>
</evidence>
<dbReference type="InterPro" id="IPR001452">
    <property type="entry name" value="SH3_domain"/>
</dbReference>
<dbReference type="InterPro" id="IPR019497">
    <property type="entry name" value="Sorting_nexin_WASP-bd-dom"/>
</dbReference>
<dbReference type="Gene3D" id="2.30.30.40">
    <property type="entry name" value="SH3 Domains"/>
    <property type="match status" value="1"/>
</dbReference>
<dbReference type="RefSeq" id="XP_006868540.1">
    <property type="nucleotide sequence ID" value="XM_006868478.1"/>
</dbReference>
<dbReference type="FunFam" id="1.20.1270.60:FF:000032">
    <property type="entry name" value="Sorting nexin"/>
    <property type="match status" value="1"/>
</dbReference>
<dbReference type="GO" id="GO:0006897">
    <property type="term" value="P:endocytosis"/>
    <property type="evidence" value="ECO:0007669"/>
    <property type="project" value="InterPro"/>
</dbReference>
<accession>A0A9B0TX16</accession>
<evidence type="ECO:0000256" key="4">
    <source>
        <dbReference type="ARBA" id="ARBA00022927"/>
    </source>
</evidence>
<evidence type="ECO:0000259" key="10">
    <source>
        <dbReference type="PROSITE" id="PS50002"/>
    </source>
</evidence>
<feature type="transmembrane region" description="Helical" evidence="9">
    <location>
        <begin position="12"/>
        <end position="34"/>
    </location>
</feature>
<feature type="compositionally biased region" description="Polar residues" evidence="8">
    <location>
        <begin position="312"/>
        <end position="340"/>
    </location>
</feature>
<evidence type="ECO:0000256" key="1">
    <source>
        <dbReference type="ARBA" id="ARBA00004156"/>
    </source>
</evidence>
<gene>
    <name evidence="13" type="primary">SNX9</name>
</gene>
<feature type="compositionally biased region" description="Acidic residues" evidence="8">
    <location>
        <begin position="379"/>
        <end position="389"/>
    </location>
</feature>
<dbReference type="InterPro" id="IPR036028">
    <property type="entry name" value="SH3-like_dom_sf"/>
</dbReference>
<reference evidence="13" key="1">
    <citation type="submission" date="2025-08" db="UniProtKB">
        <authorList>
            <consortium name="RefSeq"/>
        </authorList>
    </citation>
    <scope>IDENTIFICATION</scope>
    <source>
        <tissue evidence="13">Spleen</tissue>
    </source>
</reference>
<organism evidence="12 13">
    <name type="scientific">Chrysochloris asiatica</name>
    <name type="common">Cape golden mole</name>
    <dbReference type="NCBI Taxonomy" id="185453"/>
    <lineage>
        <taxon>Eukaryota</taxon>
        <taxon>Metazoa</taxon>
        <taxon>Chordata</taxon>
        <taxon>Craniata</taxon>
        <taxon>Vertebrata</taxon>
        <taxon>Euteleostomi</taxon>
        <taxon>Mammalia</taxon>
        <taxon>Eutheria</taxon>
        <taxon>Afrotheria</taxon>
        <taxon>Chrysochloridae</taxon>
        <taxon>Chrysochlorinae</taxon>
        <taxon>Chrysochloris</taxon>
    </lineage>
</organism>
<dbReference type="SUPFAM" id="SSF103657">
    <property type="entry name" value="BAR/IMD domain-like"/>
    <property type="match status" value="1"/>
</dbReference>
<dbReference type="GO" id="GO:0006886">
    <property type="term" value="P:intracellular protein transport"/>
    <property type="evidence" value="ECO:0007669"/>
    <property type="project" value="InterPro"/>
</dbReference>
<dbReference type="SUPFAM" id="SSF50044">
    <property type="entry name" value="SH3-domain"/>
    <property type="match status" value="1"/>
</dbReference>
<keyword evidence="4" id="KW-0653">Protein transport</keyword>
<dbReference type="SMART" id="SM00312">
    <property type="entry name" value="PX"/>
    <property type="match status" value="1"/>
</dbReference>
<dbReference type="CDD" id="cd07285">
    <property type="entry name" value="PX_SNX9"/>
    <property type="match status" value="1"/>
</dbReference>
<dbReference type="Gene3D" id="3.30.1520.10">
    <property type="entry name" value="Phox-like domain"/>
    <property type="match status" value="1"/>
</dbReference>
<evidence type="ECO:0000256" key="6">
    <source>
        <dbReference type="ARBA" id="ARBA00023329"/>
    </source>
</evidence>
<dbReference type="InterPro" id="IPR001683">
    <property type="entry name" value="PX_dom"/>
</dbReference>
<feature type="domain" description="PX" evidence="11">
    <location>
        <begin position="468"/>
        <end position="579"/>
    </location>
</feature>
<dbReference type="CDD" id="cd11898">
    <property type="entry name" value="SH3_SNX9"/>
    <property type="match status" value="1"/>
</dbReference>
<evidence type="ECO:0000256" key="8">
    <source>
        <dbReference type="SAM" id="MobiDB-lite"/>
    </source>
</evidence>
<dbReference type="Pfam" id="PF00787">
    <property type="entry name" value="PX"/>
    <property type="match status" value="1"/>
</dbReference>
<keyword evidence="3 7" id="KW-0728">SH3 domain</keyword>
<feature type="region of interest" description="Disordered" evidence="8">
    <location>
        <begin position="312"/>
        <end position="417"/>
    </location>
</feature>
<keyword evidence="12" id="KW-1185">Reference proteome</keyword>
<dbReference type="Proteomes" id="UP000504623">
    <property type="component" value="Unplaced"/>
</dbReference>
<dbReference type="InterPro" id="IPR037426">
    <property type="entry name" value="SNX9_PX"/>
</dbReference>
<evidence type="ECO:0000256" key="9">
    <source>
        <dbReference type="SAM" id="Phobius"/>
    </source>
</evidence>
<proteinExistence type="inferred from homology"/>
<dbReference type="SMART" id="SM00326">
    <property type="entry name" value="SH3"/>
    <property type="match status" value="1"/>
</dbReference>
<dbReference type="PANTHER" id="PTHR45827:SF2">
    <property type="entry name" value="SORTING NEXIN-9"/>
    <property type="match status" value="1"/>
</dbReference>
<dbReference type="OrthoDB" id="10254720at2759"/>
<evidence type="ECO:0000256" key="3">
    <source>
        <dbReference type="ARBA" id="ARBA00022443"/>
    </source>
</evidence>
<dbReference type="SUPFAM" id="SSF64268">
    <property type="entry name" value="PX domain"/>
    <property type="match status" value="1"/>
</dbReference>
<dbReference type="InterPro" id="IPR036871">
    <property type="entry name" value="PX_dom_sf"/>
</dbReference>
<feature type="region of interest" description="Disordered" evidence="8">
    <location>
        <begin position="66"/>
        <end position="147"/>
    </location>
</feature>
<dbReference type="FunFam" id="3.30.1520.10:FF:000004">
    <property type="entry name" value="Sorting nexin"/>
    <property type="match status" value="1"/>
</dbReference>
<comment type="subcellular location">
    <subcellularLocation>
        <location evidence="1">Cytoplasmic vesicle membrane</location>
    </subcellularLocation>
</comment>
<dbReference type="Gene3D" id="1.20.1270.60">
    <property type="entry name" value="Arfaptin homology (AH) domain/BAR domain"/>
    <property type="match status" value="1"/>
</dbReference>
<evidence type="ECO:0000313" key="13">
    <source>
        <dbReference type="RefSeq" id="XP_006868540.1"/>
    </source>
</evidence>
<dbReference type="CDD" id="cd07668">
    <property type="entry name" value="BAR_SNX9"/>
    <property type="match status" value="1"/>
</dbReference>
<keyword evidence="6" id="KW-0968">Cytoplasmic vesicle</keyword>
<dbReference type="GO" id="GO:0016197">
    <property type="term" value="P:endosomal transport"/>
    <property type="evidence" value="ECO:0007669"/>
    <property type="project" value="TreeGrafter"/>
</dbReference>
<feature type="domain" description="SH3" evidence="10">
    <location>
        <begin position="221"/>
        <end position="283"/>
    </location>
</feature>
<dbReference type="GO" id="GO:0005886">
    <property type="term" value="C:plasma membrane"/>
    <property type="evidence" value="ECO:0007669"/>
    <property type="project" value="TreeGrafter"/>
</dbReference>
<evidence type="ECO:0000256" key="5">
    <source>
        <dbReference type="ARBA" id="ARBA00023136"/>
    </source>
</evidence>
<protein>
    <submittedName>
        <fullName evidence="13">Sorting nexin-9</fullName>
    </submittedName>
</protein>
<dbReference type="PROSITE" id="PS50195">
    <property type="entry name" value="PX"/>
    <property type="match status" value="1"/>
</dbReference>
<keyword evidence="5 9" id="KW-0472">Membrane</keyword>
<dbReference type="InterPro" id="IPR035558">
    <property type="entry name" value="SNX9_SH3"/>
</dbReference>
<dbReference type="GO" id="GO:0000281">
    <property type="term" value="P:mitotic cytokinesis"/>
    <property type="evidence" value="ECO:0007669"/>
    <property type="project" value="InterPro"/>
</dbReference>
<dbReference type="PROSITE" id="PS50002">
    <property type="entry name" value="SH3"/>
    <property type="match status" value="1"/>
</dbReference>
<keyword evidence="9" id="KW-1133">Transmembrane helix</keyword>
<dbReference type="GO" id="GO:0030659">
    <property type="term" value="C:cytoplasmic vesicle membrane"/>
    <property type="evidence" value="ECO:0007669"/>
    <property type="project" value="UniProtKB-SubCell"/>
</dbReference>
<dbReference type="PANTHER" id="PTHR45827">
    <property type="entry name" value="SORTING NEXIN"/>
    <property type="match status" value="1"/>
</dbReference>